<reference evidence="1 2" key="1">
    <citation type="submission" date="2016-12" db="EMBL/GenBank/DDBJ databases">
        <title>Amycolatopsis keratiniphila subsp. keratiniphila genome sequencing and assembly.</title>
        <authorList>
            <person name="Mayilraj S."/>
            <person name="Kaur N."/>
        </authorList>
    </citation>
    <scope>NUCLEOTIDE SEQUENCE [LARGE SCALE GENOMIC DNA]</scope>
    <source>
        <strain evidence="1 2">DSM 44409</strain>
    </source>
</reference>
<dbReference type="GO" id="GO:0005737">
    <property type="term" value="C:cytoplasm"/>
    <property type="evidence" value="ECO:0007669"/>
    <property type="project" value="TreeGrafter"/>
</dbReference>
<dbReference type="PANTHER" id="PTHR45982">
    <property type="entry name" value="REGULATOR OF CHROMOSOME CONDENSATION"/>
    <property type="match status" value="1"/>
</dbReference>
<sequence length="740" mass="75183">MTGFAAEAAPAAALTSPASSFTAVQPTRFLDTVRGVGIPVGPVGARTTVTGSAAGLAPEGTTAVVVNVWAEGPTADTAVTVFPHGTARPSLPNLLVQNGKRRSNQVTVQVGADRALDFYNESGSTHLVVSIMGYYTTAPGSRYTPVSASRLPIASIGHNATTRLALTGEVPATATAVTFSLTLSQPTVATYVTASPAATPRPTMASVAAYPGGQGSNLITVKIGANRSIDLYNLAGTVQVEANVIGFYATDYGALFTPVAPERVLDSRTGLGVFDGQARKIGPKSDLSYRLQRSIPSNALALALNLTGYSATANTAITAWENRSSSEPPPSVHVVPGQTISVAVAPIVGSIFGSPATAGDVVRTTYVHNRAGSIDVTADLSGYFTLPPADCLVNCVTTWGPYSWEQGDVLPMAMKPFSGLSDVVELAGWSDSGYALRADGTVKAWGATSAGRLGNGWWAGGATTSESPVPVVGLTSVKAIASGDTKGYALKSDGTVWQWGQNVVTPVQVSGLTGVTAISASRETGYALKSDGTVWSWGGNTRGELGNGSTVSSSSTPVRVSGLTGIKSLGAASGDNGYAIKTDGTVAAWGDNSHGQLGNGVTCTTPSACFSRVPVQVSGLTGVTSVTGNWARAFALKSDGTVFSWGDNRSGGLGNGSDCGPGCLSTVPVQVRGVTDAKAIGRFGGGGYAVRADGTVLGWGSNDSFGLGGAVMSYPYYTTVPVEVPGLSGVKAVTDGLALR</sequence>
<dbReference type="EMBL" id="LQMT02000053">
    <property type="protein sequence ID" value="ONF61864.1"/>
    <property type="molecule type" value="Genomic_DNA"/>
</dbReference>
<dbReference type="OrthoDB" id="9796385at2"/>
<protein>
    <recommendedName>
        <fullName evidence="3">Alpha-tubulin suppressor</fullName>
    </recommendedName>
</protein>
<evidence type="ECO:0008006" key="3">
    <source>
        <dbReference type="Google" id="ProtNLM"/>
    </source>
</evidence>
<dbReference type="InterPro" id="IPR009091">
    <property type="entry name" value="RCC1/BLIP-II"/>
</dbReference>
<gene>
    <name evidence="1" type="ORF">AVR91_0241585</name>
</gene>
<dbReference type="Pfam" id="PF00415">
    <property type="entry name" value="RCC1"/>
    <property type="match status" value="3"/>
</dbReference>
<proteinExistence type="predicted"/>
<comment type="caution">
    <text evidence="1">The sequence shown here is derived from an EMBL/GenBank/DDBJ whole genome shotgun (WGS) entry which is preliminary data.</text>
</comment>
<evidence type="ECO:0000313" key="1">
    <source>
        <dbReference type="EMBL" id="ONF61864.1"/>
    </source>
</evidence>
<dbReference type="InterPro" id="IPR051553">
    <property type="entry name" value="Ran_GTPase-activating"/>
</dbReference>
<dbReference type="Proteomes" id="UP000076660">
    <property type="component" value="Unassembled WGS sequence"/>
</dbReference>
<dbReference type="Gene3D" id="2.130.10.30">
    <property type="entry name" value="Regulator of chromosome condensation 1/beta-lactamase-inhibitor protein II"/>
    <property type="match status" value="3"/>
</dbReference>
<dbReference type="PANTHER" id="PTHR45982:SF1">
    <property type="entry name" value="REGULATOR OF CHROMOSOME CONDENSATION"/>
    <property type="match status" value="1"/>
</dbReference>
<dbReference type="RefSeq" id="WP_063270955.1">
    <property type="nucleotide sequence ID" value="NZ_LQMT02000053.1"/>
</dbReference>
<dbReference type="AlphaFoldDB" id="A0A1W2LGI5"/>
<dbReference type="SUPFAM" id="SSF50985">
    <property type="entry name" value="RCC1/BLIP-II"/>
    <property type="match status" value="1"/>
</dbReference>
<organism evidence="1 2">
    <name type="scientific">Amycolatopsis keratiniphila subsp. keratiniphila</name>
    <dbReference type="NCBI Taxonomy" id="227715"/>
    <lineage>
        <taxon>Bacteria</taxon>
        <taxon>Bacillati</taxon>
        <taxon>Actinomycetota</taxon>
        <taxon>Actinomycetes</taxon>
        <taxon>Pseudonocardiales</taxon>
        <taxon>Pseudonocardiaceae</taxon>
        <taxon>Amycolatopsis</taxon>
        <taxon>Amycolatopsis japonica group</taxon>
    </lineage>
</organism>
<dbReference type="PROSITE" id="PS50012">
    <property type="entry name" value="RCC1_3"/>
    <property type="match status" value="4"/>
</dbReference>
<evidence type="ECO:0000313" key="2">
    <source>
        <dbReference type="Proteomes" id="UP000076660"/>
    </source>
</evidence>
<dbReference type="InterPro" id="IPR000408">
    <property type="entry name" value="Reg_chr_condens"/>
</dbReference>
<name>A0A1W2LGI5_9PSEU</name>
<accession>A0A1W2LGI5</accession>
<dbReference type="GO" id="GO:0005085">
    <property type="term" value="F:guanyl-nucleotide exchange factor activity"/>
    <property type="evidence" value="ECO:0007669"/>
    <property type="project" value="TreeGrafter"/>
</dbReference>